<reference evidence="4" key="1">
    <citation type="submission" date="2015-03" db="EMBL/GenBank/DDBJ databases">
        <authorList>
            <person name="Wibberg D."/>
        </authorList>
    </citation>
    <scope>NUCLEOTIDE SEQUENCE [LARGE SCALE GENOMIC DNA]</scope>
</reference>
<protein>
    <submittedName>
        <fullName evidence="3">Creatinase</fullName>
    </submittedName>
</protein>
<dbReference type="InterPro" id="IPR050659">
    <property type="entry name" value="Peptidase_M24B"/>
</dbReference>
<evidence type="ECO:0000259" key="1">
    <source>
        <dbReference type="Pfam" id="PF00557"/>
    </source>
</evidence>
<dbReference type="HOGENOM" id="CLU_017266_3_1_9"/>
<name>A0A0E4CU69_9BACL</name>
<dbReference type="InterPro" id="IPR000587">
    <property type="entry name" value="Creatinase_N"/>
</dbReference>
<dbReference type="KEGG" id="pri:PRIO_0338"/>
<evidence type="ECO:0000313" key="3">
    <source>
        <dbReference type="EMBL" id="CQR51591.1"/>
    </source>
</evidence>
<dbReference type="Gene3D" id="3.90.230.10">
    <property type="entry name" value="Creatinase/methionine aminopeptidase superfamily"/>
    <property type="match status" value="1"/>
</dbReference>
<dbReference type="PATRIC" id="fig|1073571.4.peg.327"/>
<dbReference type="InterPro" id="IPR029149">
    <property type="entry name" value="Creatin/AminoP/Spt16_N"/>
</dbReference>
<dbReference type="Pfam" id="PF01321">
    <property type="entry name" value="Creatinase_N"/>
    <property type="match status" value="1"/>
</dbReference>
<proteinExistence type="predicted"/>
<dbReference type="Proteomes" id="UP000033163">
    <property type="component" value="Chromosome I"/>
</dbReference>
<dbReference type="CDD" id="cd01066">
    <property type="entry name" value="APP_MetAP"/>
    <property type="match status" value="1"/>
</dbReference>
<dbReference type="PANTHER" id="PTHR46112">
    <property type="entry name" value="AMINOPEPTIDASE"/>
    <property type="match status" value="1"/>
</dbReference>
<accession>A0A0E4CU69</accession>
<dbReference type="InterPro" id="IPR036005">
    <property type="entry name" value="Creatinase/aminopeptidase-like"/>
</dbReference>
<feature type="domain" description="Peptidase M24" evidence="1">
    <location>
        <begin position="162"/>
        <end position="370"/>
    </location>
</feature>
<evidence type="ECO:0000259" key="2">
    <source>
        <dbReference type="Pfam" id="PF01321"/>
    </source>
</evidence>
<dbReference type="PANTHER" id="PTHR46112:SF2">
    <property type="entry name" value="XAA-PRO AMINOPEPTIDASE P-RELATED"/>
    <property type="match status" value="1"/>
</dbReference>
<gene>
    <name evidence="3" type="ORF">PRIO_0338</name>
</gene>
<feature type="domain" description="Creatinase N-terminal" evidence="2">
    <location>
        <begin position="16"/>
        <end position="154"/>
    </location>
</feature>
<dbReference type="SUPFAM" id="SSF53092">
    <property type="entry name" value="Creatinase/prolidase N-terminal domain"/>
    <property type="match status" value="1"/>
</dbReference>
<organism evidence="3 4">
    <name type="scientific">Paenibacillus riograndensis SBR5</name>
    <dbReference type="NCBI Taxonomy" id="1073571"/>
    <lineage>
        <taxon>Bacteria</taxon>
        <taxon>Bacillati</taxon>
        <taxon>Bacillota</taxon>
        <taxon>Bacilli</taxon>
        <taxon>Bacillales</taxon>
        <taxon>Paenibacillaceae</taxon>
        <taxon>Paenibacillus</taxon>
        <taxon>Paenibacillus sonchi group</taxon>
    </lineage>
</organism>
<dbReference type="Pfam" id="PF00557">
    <property type="entry name" value="Peptidase_M24"/>
    <property type="match status" value="1"/>
</dbReference>
<sequence length="391" mass="42470">MGSTSLIFSRNEFHSRLHNVQSELGLKGLNGMLIHTPENIFYLTGYQSPGYYMYQCLVVPVSGDPVLVLRRGELSNVQTYSWLPESQVRTYDDTNDPVALTADTVRELSIAPGALGLETGSWFLPVRSYQKLEKMLGGFKLTDAQGTIEAFRVIKSPAEIAYIREACTVADRSMQAGLDAIRAGVNEDEAAAAMFSAMILAGGEYLGMEPFISSGFRSGNMHAAWGHKVIGDGETLLLEVAGARNRYHGALMRAAYTGTPTDEIKRVTGVCIASLNAALEVIRPGVTAGEVDEACRGTIERAGLYEQFRKRTGYSIGVAFAPDWGEGHIMSLQRDDSRVLLPGMVFHIPPALRVPNHYGVGFSETILVTETGCEVLTKLPRELTLAKGGNA</sequence>
<evidence type="ECO:0000313" key="4">
    <source>
        <dbReference type="Proteomes" id="UP000033163"/>
    </source>
</evidence>
<dbReference type="SUPFAM" id="SSF55920">
    <property type="entry name" value="Creatinase/aminopeptidase"/>
    <property type="match status" value="1"/>
</dbReference>
<dbReference type="InterPro" id="IPR000994">
    <property type="entry name" value="Pept_M24"/>
</dbReference>
<dbReference type="AlphaFoldDB" id="A0A0E4CU69"/>
<dbReference type="EMBL" id="LN831776">
    <property type="protein sequence ID" value="CQR51591.1"/>
    <property type="molecule type" value="Genomic_DNA"/>
</dbReference>
<dbReference type="Gene3D" id="3.40.350.10">
    <property type="entry name" value="Creatinase/prolidase N-terminal domain"/>
    <property type="match status" value="1"/>
</dbReference>